<evidence type="ECO:0000256" key="3">
    <source>
        <dbReference type="ARBA" id="ARBA00022679"/>
    </source>
</evidence>
<dbReference type="OrthoDB" id="1081007at2759"/>
<dbReference type="Pfam" id="PF01019">
    <property type="entry name" value="G_glu_transpept"/>
    <property type="match status" value="1"/>
</dbReference>
<dbReference type="AlphaFoldDB" id="A0A6V7TMQ9"/>
<dbReference type="InterPro" id="IPR043138">
    <property type="entry name" value="GGT_lsub"/>
</dbReference>
<evidence type="ECO:0000256" key="10">
    <source>
        <dbReference type="SAM" id="Phobius"/>
    </source>
</evidence>
<dbReference type="GO" id="GO:0005886">
    <property type="term" value="C:plasma membrane"/>
    <property type="evidence" value="ECO:0007669"/>
    <property type="project" value="TreeGrafter"/>
</dbReference>
<feature type="region of interest" description="Disordered" evidence="9">
    <location>
        <begin position="1"/>
        <end position="21"/>
    </location>
</feature>
<evidence type="ECO:0000256" key="4">
    <source>
        <dbReference type="ARBA" id="ARBA00022801"/>
    </source>
</evidence>
<keyword evidence="6" id="KW-0012">Acyltransferase</keyword>
<dbReference type="PANTHER" id="PTHR11686:SF17">
    <property type="entry name" value="GAMMA-GLUTAMYLTRANSPEPTIDASE 1"/>
    <property type="match status" value="1"/>
</dbReference>
<dbReference type="InterPro" id="IPR055262">
    <property type="entry name" value="GGT_CS"/>
</dbReference>
<dbReference type="Gene3D" id="1.10.246.130">
    <property type="match status" value="1"/>
</dbReference>
<feature type="transmembrane region" description="Helical" evidence="10">
    <location>
        <begin position="69"/>
        <end position="93"/>
    </location>
</feature>
<evidence type="ECO:0000256" key="1">
    <source>
        <dbReference type="ARBA" id="ARBA00009381"/>
    </source>
</evidence>
<accession>A0A6V7TMQ9</accession>
<feature type="compositionally biased region" description="Low complexity" evidence="9">
    <location>
        <begin position="12"/>
        <end position="21"/>
    </location>
</feature>
<dbReference type="GO" id="GO:0016746">
    <property type="term" value="F:acyltransferase activity"/>
    <property type="evidence" value="ECO:0007669"/>
    <property type="project" value="UniProtKB-KW"/>
</dbReference>
<dbReference type="PRINTS" id="PR01210">
    <property type="entry name" value="GGTRANSPTASE"/>
</dbReference>
<feature type="binding site" evidence="8">
    <location>
        <begin position="551"/>
        <end position="552"/>
    </location>
    <ligand>
        <name>L-glutamate</name>
        <dbReference type="ChEBI" id="CHEBI:29985"/>
    </ligand>
</feature>
<comment type="similarity">
    <text evidence="1">Belongs to the gamma-glutamyltransferase family.</text>
</comment>
<evidence type="ECO:0000256" key="5">
    <source>
        <dbReference type="ARBA" id="ARBA00023180"/>
    </source>
</evidence>
<evidence type="ECO:0000256" key="9">
    <source>
        <dbReference type="SAM" id="MobiDB-lite"/>
    </source>
</evidence>
<keyword evidence="10" id="KW-1133">Transmembrane helix</keyword>
<gene>
    <name evidence="11" type="ORF">MENT_LOCUS2180</name>
</gene>
<evidence type="ECO:0000256" key="7">
    <source>
        <dbReference type="PIRSR" id="PIRSR600101-1"/>
    </source>
</evidence>
<feature type="binding site" evidence="8">
    <location>
        <position position="198"/>
    </location>
    <ligand>
        <name>L-glutamate</name>
        <dbReference type="ChEBI" id="CHEBI:29985"/>
    </ligand>
</feature>
<dbReference type="GO" id="GO:0036374">
    <property type="term" value="F:glutathione hydrolase activity"/>
    <property type="evidence" value="ECO:0007669"/>
    <property type="project" value="InterPro"/>
</dbReference>
<dbReference type="Proteomes" id="UP000580250">
    <property type="component" value="Unassembled WGS sequence"/>
</dbReference>
<proteinExistence type="inferred from homology"/>
<dbReference type="InterPro" id="IPR029055">
    <property type="entry name" value="Ntn_hydrolases_N"/>
</dbReference>
<evidence type="ECO:0000256" key="8">
    <source>
        <dbReference type="PIRSR" id="PIRSR600101-2"/>
    </source>
</evidence>
<dbReference type="PANTHER" id="PTHR11686">
    <property type="entry name" value="GAMMA GLUTAMYL TRANSPEPTIDASE"/>
    <property type="match status" value="1"/>
</dbReference>
<feature type="binding site" evidence="8">
    <location>
        <position position="575"/>
    </location>
    <ligand>
        <name>L-glutamate</name>
        <dbReference type="ChEBI" id="CHEBI:29985"/>
    </ligand>
</feature>
<feature type="binding site" evidence="8">
    <location>
        <position position="523"/>
    </location>
    <ligand>
        <name>L-glutamate</name>
        <dbReference type="ChEBI" id="CHEBI:29985"/>
    </ligand>
</feature>
<reference evidence="11 12" key="1">
    <citation type="submission" date="2020-08" db="EMBL/GenBank/DDBJ databases">
        <authorList>
            <person name="Koutsovoulos G."/>
            <person name="Danchin GJ E."/>
        </authorList>
    </citation>
    <scope>NUCLEOTIDE SEQUENCE [LARGE SCALE GENOMIC DNA]</scope>
</reference>
<keyword evidence="5" id="KW-0325">Glycoprotein</keyword>
<dbReference type="EMBL" id="CAJEWN010000007">
    <property type="protein sequence ID" value="CAD2128304.1"/>
    <property type="molecule type" value="Genomic_DNA"/>
</dbReference>
<protein>
    <submittedName>
        <fullName evidence="11">Uncharacterized protein</fullName>
    </submittedName>
</protein>
<comment type="caution">
    <text evidence="11">The sequence shown here is derived from an EMBL/GenBank/DDBJ whole genome shotgun (WGS) entry which is preliminary data.</text>
</comment>
<sequence length="674" mass="75245">MTTRFVDGVQISPTEPSTSSESTAEAFYCGFDSTPQLSSNISRELNGQFFNKQKTKAKINTKSIWKAKLYINLIAGAAIMLTILAGILLFVVIPHMGRSNSEQRQRRFPGNREHRYDWPPPSYSLMGRFKKAAITCDHGICSEIGRNILIAGGNAIDSAIASLFCLGVTNPQSSGLGGGFIMTFYDRTKQKCFVLDARETAPKASHKEMYGKDEWASKYGFRAIATPGELAGYWRAFKEWGSGKVNWSDLIMPSVNLARKGVPISEFLAYVLNIKENHLKTLPSMKSWFNPKTNKVWQFGDIIKRPELADTLERLANERNPVELFYRGEMAEEIINEMADNEDLHNYRVLVHDSPLLVDGFSGNLRMCGPPPPSSFAVTQAIVATMTSKFSNYTRWGNPLNGVLDDTEFYHWLIETQKFAYAKRTRLGDIHFVPQAKELAINMTQREFAKMILKKVPPKAMFSTYYTDGNPINAQKEDHGTSHVSVLDADGNGVSATSTVNRWFGAVVQSEKLGIVWNDEMDDFSSPGMPNGFGFAPSDANFIEPGKRPMSSMSPMVIFDRENGNLKFVIGASGGSKIISAMAKPIIRVLCFNETIKEAIDSPVLHNQFTPDVTQYEEAVPKQLLQDLESKFGQKFKPTTGFEGIVQAILVGDDGYIYANGDYRRRTNMHPEGF</sequence>
<dbReference type="Gene3D" id="3.60.20.40">
    <property type="match status" value="1"/>
</dbReference>
<dbReference type="FunFam" id="1.10.246.130:FF:000005">
    <property type="entry name" value="Gamma-glutamyltranspeptidase 1, putative"/>
    <property type="match status" value="1"/>
</dbReference>
<evidence type="ECO:0000313" key="11">
    <source>
        <dbReference type="EMBL" id="CAD2128304.1"/>
    </source>
</evidence>
<organism evidence="11 12">
    <name type="scientific">Meloidogyne enterolobii</name>
    <name type="common">Root-knot nematode worm</name>
    <name type="synonym">Meloidogyne mayaguensis</name>
    <dbReference type="NCBI Taxonomy" id="390850"/>
    <lineage>
        <taxon>Eukaryota</taxon>
        <taxon>Metazoa</taxon>
        <taxon>Ecdysozoa</taxon>
        <taxon>Nematoda</taxon>
        <taxon>Chromadorea</taxon>
        <taxon>Rhabditida</taxon>
        <taxon>Tylenchina</taxon>
        <taxon>Tylenchomorpha</taxon>
        <taxon>Tylenchoidea</taxon>
        <taxon>Meloidogynidae</taxon>
        <taxon>Meloidogyninae</taxon>
        <taxon>Meloidogyne</taxon>
    </lineage>
</organism>
<keyword evidence="10" id="KW-0812">Transmembrane</keyword>
<keyword evidence="2" id="KW-0645">Protease</keyword>
<keyword evidence="3" id="KW-0808">Transferase</keyword>
<keyword evidence="10" id="KW-0472">Membrane</keyword>
<name>A0A6V7TMQ9_MELEN</name>
<dbReference type="GO" id="GO:0006508">
    <property type="term" value="P:proteolysis"/>
    <property type="evidence" value="ECO:0007669"/>
    <property type="project" value="UniProtKB-KW"/>
</dbReference>
<feature type="active site" description="Nucleophile" evidence="7">
    <location>
        <position position="481"/>
    </location>
</feature>
<dbReference type="InterPro" id="IPR043137">
    <property type="entry name" value="GGT_ssub_C"/>
</dbReference>
<keyword evidence="4" id="KW-0378">Hydrolase</keyword>
<dbReference type="SUPFAM" id="SSF56235">
    <property type="entry name" value="N-terminal nucleophile aminohydrolases (Ntn hydrolases)"/>
    <property type="match status" value="1"/>
</dbReference>
<dbReference type="FunFam" id="3.60.20.40:FF:000006">
    <property type="entry name" value="Protein CBG05566"/>
    <property type="match status" value="1"/>
</dbReference>
<evidence type="ECO:0000256" key="6">
    <source>
        <dbReference type="ARBA" id="ARBA00023315"/>
    </source>
</evidence>
<dbReference type="GO" id="GO:0006751">
    <property type="term" value="P:glutathione catabolic process"/>
    <property type="evidence" value="ECO:0007669"/>
    <property type="project" value="InterPro"/>
</dbReference>
<feature type="binding site" evidence="8">
    <location>
        <begin position="499"/>
        <end position="501"/>
    </location>
    <ligand>
        <name>L-glutamate</name>
        <dbReference type="ChEBI" id="CHEBI:29985"/>
    </ligand>
</feature>
<dbReference type="PROSITE" id="PS00462">
    <property type="entry name" value="G_GLU_TRANSPEPTIDASE"/>
    <property type="match status" value="1"/>
</dbReference>
<dbReference type="InterPro" id="IPR000101">
    <property type="entry name" value="GGT_peptidase"/>
</dbReference>
<evidence type="ECO:0000256" key="2">
    <source>
        <dbReference type="ARBA" id="ARBA00022670"/>
    </source>
</evidence>
<evidence type="ECO:0000313" key="12">
    <source>
        <dbReference type="Proteomes" id="UP000580250"/>
    </source>
</evidence>